<dbReference type="PANTHER" id="PTHR30126">
    <property type="entry name" value="HTH-TYPE TRANSCRIPTIONAL REGULATOR"/>
    <property type="match status" value="1"/>
</dbReference>
<keyword evidence="7" id="KW-1185">Reference proteome</keyword>
<dbReference type="Gene3D" id="3.40.190.10">
    <property type="entry name" value="Periplasmic binding protein-like II"/>
    <property type="match status" value="2"/>
</dbReference>
<reference evidence="6" key="1">
    <citation type="submission" date="2022-08" db="EMBL/GenBank/DDBJ databases">
        <title>Nisaea acidiphila sp. nov., isolated from a marine algal debris and emended description of the genus Nisaea Urios et al. 2008.</title>
        <authorList>
            <person name="Kwon K."/>
        </authorList>
    </citation>
    <scope>NUCLEOTIDE SEQUENCE</scope>
    <source>
        <strain evidence="6">MEBiC11861</strain>
    </source>
</reference>
<dbReference type="InterPro" id="IPR036390">
    <property type="entry name" value="WH_DNA-bd_sf"/>
</dbReference>
<protein>
    <submittedName>
        <fullName evidence="6">LysR family transcriptional regulator</fullName>
    </submittedName>
</protein>
<evidence type="ECO:0000259" key="5">
    <source>
        <dbReference type="PROSITE" id="PS50931"/>
    </source>
</evidence>
<dbReference type="PROSITE" id="PS50931">
    <property type="entry name" value="HTH_LYSR"/>
    <property type="match status" value="1"/>
</dbReference>
<dbReference type="AlphaFoldDB" id="A0A9J7ASH1"/>
<dbReference type="GO" id="GO:0003700">
    <property type="term" value="F:DNA-binding transcription factor activity"/>
    <property type="evidence" value="ECO:0007669"/>
    <property type="project" value="InterPro"/>
</dbReference>
<proteinExistence type="inferred from homology"/>
<dbReference type="InterPro" id="IPR000847">
    <property type="entry name" value="LysR_HTH_N"/>
</dbReference>
<feature type="domain" description="HTH lysR-type" evidence="5">
    <location>
        <begin position="4"/>
        <end position="61"/>
    </location>
</feature>
<dbReference type="Pfam" id="PF00126">
    <property type="entry name" value="HTH_1"/>
    <property type="match status" value="1"/>
</dbReference>
<evidence type="ECO:0000256" key="2">
    <source>
        <dbReference type="ARBA" id="ARBA00023015"/>
    </source>
</evidence>
<evidence type="ECO:0000256" key="4">
    <source>
        <dbReference type="ARBA" id="ARBA00023163"/>
    </source>
</evidence>
<dbReference type="GO" id="GO:0000976">
    <property type="term" value="F:transcription cis-regulatory region binding"/>
    <property type="evidence" value="ECO:0007669"/>
    <property type="project" value="TreeGrafter"/>
</dbReference>
<sequence>MQGLDLRTLEMFRAVAREGSVSGAAKKLNRVQSNVSTRMKQLEEQLEKTLFQRRKRGIALTPEGELLLSYAQRLLDLSEEASDALSRDVPRGPFRIGTMESTAAARLPDLLSRFHAACPEVAANVVTGTAGEIVGKLLGREIDVGFVAEPVRHEDLVSEPVFEEALVLVAPESFGPLDDPGDLSGCTMIAFEQGCAYRRYLEDWLLESGIAPGTVLSVGSYLAMLACVSAGTGFCVVPQSVLEAINSSGRFSRKPLAGKFAAIRTLMVTRRGYRSAKLDALREQLPAV</sequence>
<dbReference type="KEGG" id="naci:NUH88_02665"/>
<name>A0A9J7ASH1_9PROT</name>
<dbReference type="Gene3D" id="1.10.10.10">
    <property type="entry name" value="Winged helix-like DNA-binding domain superfamily/Winged helix DNA-binding domain"/>
    <property type="match status" value="1"/>
</dbReference>
<keyword evidence="4" id="KW-0804">Transcription</keyword>
<dbReference type="CDD" id="cd08442">
    <property type="entry name" value="PBP2_YofA_SoxR_like"/>
    <property type="match status" value="1"/>
</dbReference>
<keyword evidence="2" id="KW-0805">Transcription regulation</keyword>
<dbReference type="PANTHER" id="PTHR30126:SF40">
    <property type="entry name" value="HTH-TYPE TRANSCRIPTIONAL REGULATOR GLTR"/>
    <property type="match status" value="1"/>
</dbReference>
<dbReference type="Pfam" id="PF03466">
    <property type="entry name" value="LysR_substrate"/>
    <property type="match status" value="1"/>
</dbReference>
<evidence type="ECO:0000313" key="6">
    <source>
        <dbReference type="EMBL" id="UUX50603.1"/>
    </source>
</evidence>
<dbReference type="InterPro" id="IPR005119">
    <property type="entry name" value="LysR_subst-bd"/>
</dbReference>
<organism evidence="6 7">
    <name type="scientific">Nisaea acidiphila</name>
    <dbReference type="NCBI Taxonomy" id="1862145"/>
    <lineage>
        <taxon>Bacteria</taxon>
        <taxon>Pseudomonadati</taxon>
        <taxon>Pseudomonadota</taxon>
        <taxon>Alphaproteobacteria</taxon>
        <taxon>Rhodospirillales</taxon>
        <taxon>Thalassobaculaceae</taxon>
        <taxon>Nisaea</taxon>
    </lineage>
</organism>
<dbReference type="Proteomes" id="UP001060336">
    <property type="component" value="Chromosome"/>
</dbReference>
<accession>A0A9J7ASH1</accession>
<dbReference type="FunFam" id="1.10.10.10:FF:000001">
    <property type="entry name" value="LysR family transcriptional regulator"/>
    <property type="match status" value="1"/>
</dbReference>
<gene>
    <name evidence="6" type="ORF">NUH88_02665</name>
</gene>
<evidence type="ECO:0000313" key="7">
    <source>
        <dbReference type="Proteomes" id="UP001060336"/>
    </source>
</evidence>
<evidence type="ECO:0000256" key="1">
    <source>
        <dbReference type="ARBA" id="ARBA00009437"/>
    </source>
</evidence>
<dbReference type="RefSeq" id="WP_257769798.1">
    <property type="nucleotide sequence ID" value="NZ_CP102480.1"/>
</dbReference>
<dbReference type="EMBL" id="CP102480">
    <property type="protein sequence ID" value="UUX50603.1"/>
    <property type="molecule type" value="Genomic_DNA"/>
</dbReference>
<comment type="similarity">
    <text evidence="1">Belongs to the LysR transcriptional regulatory family.</text>
</comment>
<evidence type="ECO:0000256" key="3">
    <source>
        <dbReference type="ARBA" id="ARBA00023125"/>
    </source>
</evidence>
<keyword evidence="3" id="KW-0238">DNA-binding</keyword>
<dbReference type="InterPro" id="IPR036388">
    <property type="entry name" value="WH-like_DNA-bd_sf"/>
</dbReference>
<dbReference type="SUPFAM" id="SSF53850">
    <property type="entry name" value="Periplasmic binding protein-like II"/>
    <property type="match status" value="1"/>
</dbReference>
<dbReference type="SUPFAM" id="SSF46785">
    <property type="entry name" value="Winged helix' DNA-binding domain"/>
    <property type="match status" value="1"/>
</dbReference>